<gene>
    <name evidence="2" type="ORF">NRB20_75100</name>
</gene>
<dbReference type="PROSITE" id="PS51257">
    <property type="entry name" value="PROKAR_LIPOPROTEIN"/>
    <property type="match status" value="1"/>
</dbReference>
<organism evidence="2 3">
    <name type="scientific">Nocardia macrotermitis</name>
    <dbReference type="NCBI Taxonomy" id="2585198"/>
    <lineage>
        <taxon>Bacteria</taxon>
        <taxon>Bacillati</taxon>
        <taxon>Actinomycetota</taxon>
        <taxon>Actinomycetes</taxon>
        <taxon>Mycobacteriales</taxon>
        <taxon>Nocardiaceae</taxon>
        <taxon>Nocardia</taxon>
    </lineage>
</organism>
<keyword evidence="3" id="KW-1185">Reference proteome</keyword>
<feature type="chain" id="PRO_5029482729" description="Lipoprotein" evidence="1">
    <location>
        <begin position="28"/>
        <end position="111"/>
    </location>
</feature>
<evidence type="ECO:0000313" key="2">
    <source>
        <dbReference type="EMBL" id="MQY24375.1"/>
    </source>
</evidence>
<sequence>MYRQTRFQRSQGALALALMVVSGCASNSDDKEPSLGATQVGDCFREKPGRYQFHMHPTRVDCADSDAGSRVTLILPGSRGSECPVMGGIATGGKFSYYFEIDGKTFCLLPR</sequence>
<evidence type="ECO:0008006" key="4">
    <source>
        <dbReference type="Google" id="ProtNLM"/>
    </source>
</evidence>
<proteinExistence type="predicted"/>
<reference evidence="2 3" key="1">
    <citation type="submission" date="2019-10" db="EMBL/GenBank/DDBJ databases">
        <title>Nocardia macrotermitis sp. nov. and Nocardia aurantia sp. nov., isolated from the gut of fungus growing-termite Macrotermes natalensis.</title>
        <authorList>
            <person name="Benndorf R."/>
            <person name="Schwitalla J."/>
            <person name="Martin K."/>
            <person name="De Beer W."/>
            <person name="Kaster A.-K."/>
            <person name="Vollmers J."/>
            <person name="Poulsen M."/>
            <person name="Beemelmanns C."/>
        </authorList>
    </citation>
    <scope>NUCLEOTIDE SEQUENCE [LARGE SCALE GENOMIC DNA]</scope>
    <source>
        <strain evidence="2 3">RB20</strain>
    </source>
</reference>
<accession>A0A7K0DF04</accession>
<comment type="caution">
    <text evidence="2">The sequence shown here is derived from an EMBL/GenBank/DDBJ whole genome shotgun (WGS) entry which is preliminary data.</text>
</comment>
<feature type="signal peptide" evidence="1">
    <location>
        <begin position="1"/>
        <end position="27"/>
    </location>
</feature>
<evidence type="ECO:0000313" key="3">
    <source>
        <dbReference type="Proteomes" id="UP000438448"/>
    </source>
</evidence>
<dbReference type="EMBL" id="WEGK01000033">
    <property type="protein sequence ID" value="MQY24375.1"/>
    <property type="molecule type" value="Genomic_DNA"/>
</dbReference>
<dbReference type="AlphaFoldDB" id="A0A7K0DF04"/>
<protein>
    <recommendedName>
        <fullName evidence="4">Lipoprotein</fullName>
    </recommendedName>
</protein>
<evidence type="ECO:0000256" key="1">
    <source>
        <dbReference type="SAM" id="SignalP"/>
    </source>
</evidence>
<name>A0A7K0DF04_9NOCA</name>
<dbReference type="Proteomes" id="UP000438448">
    <property type="component" value="Unassembled WGS sequence"/>
</dbReference>
<keyword evidence="1" id="KW-0732">Signal</keyword>